<name>A0A423ULL2_9ACTN</name>
<reference evidence="4" key="3">
    <citation type="journal article" date="2019" name="Microbiol. Resour. Announc.">
        <title>Draft Genome Sequences of Type Strains of Gordonibacter faecihominis, Paraeggerthella hongkongensis, Parvibacter caecicola,Slackia equolifaciens, Slackia faecicanis, and Slackia isoflavoniconvertens.</title>
        <authorList>
            <person name="Danylec N."/>
            <person name="Stoll D.A."/>
            <person name="Dotsch A."/>
            <person name="Huch M."/>
        </authorList>
    </citation>
    <scope>NUCLEOTIDE SEQUENCE</scope>
    <source>
        <strain evidence="4">DSM 27213</strain>
    </source>
</reference>
<dbReference type="AlphaFoldDB" id="A0A423ULL2"/>
<dbReference type="PANTHER" id="PTHR43736">
    <property type="entry name" value="ADP-RIBOSE PYROPHOSPHATASE"/>
    <property type="match status" value="1"/>
</dbReference>
<organism evidence="4 5">
    <name type="scientific">Gordonibacter urolithinfaciens</name>
    <dbReference type="NCBI Taxonomy" id="1335613"/>
    <lineage>
        <taxon>Bacteria</taxon>
        <taxon>Bacillati</taxon>
        <taxon>Actinomycetota</taxon>
        <taxon>Coriobacteriia</taxon>
        <taxon>Eggerthellales</taxon>
        <taxon>Eggerthellaceae</taxon>
        <taxon>Gordonibacter</taxon>
    </lineage>
</organism>
<dbReference type="Proteomes" id="UP000285258">
    <property type="component" value="Unassembled WGS sequence"/>
</dbReference>
<reference evidence="3 6" key="4">
    <citation type="journal article" date="2019" name="Nat. Med.">
        <title>A library of human gut bacterial isolates paired with longitudinal multiomics data enables mechanistic microbiome research.</title>
        <authorList>
            <person name="Poyet M."/>
            <person name="Groussin M."/>
            <person name="Gibbons S.M."/>
            <person name="Avila-Pacheco J."/>
            <person name="Jiang X."/>
            <person name="Kearney S.M."/>
            <person name="Perrotta A.R."/>
            <person name="Berdy B."/>
            <person name="Zhao S."/>
            <person name="Lieberman T.D."/>
            <person name="Swanson P.K."/>
            <person name="Smith M."/>
            <person name="Roesemann S."/>
            <person name="Alexander J.E."/>
            <person name="Rich S.A."/>
            <person name="Livny J."/>
            <person name="Vlamakis H."/>
            <person name="Clish C."/>
            <person name="Bullock K."/>
            <person name="Deik A."/>
            <person name="Scott J."/>
            <person name="Pierce K.A."/>
            <person name="Xavier R.J."/>
            <person name="Alm E.J."/>
        </authorList>
    </citation>
    <scope>NUCLEOTIDE SEQUENCE [LARGE SCALE GENOMIC DNA]</scope>
    <source>
        <strain evidence="3 6">BIOML-A1</strain>
    </source>
</reference>
<reference evidence="5" key="1">
    <citation type="submission" date="2018-05" db="EMBL/GenBank/DDBJ databases">
        <title>Genome Sequencing of selected type strains of the family Eggerthellaceae.</title>
        <authorList>
            <person name="Danylec N."/>
            <person name="Stoll D.A."/>
            <person name="Doetsch A."/>
            <person name="Huch M."/>
        </authorList>
    </citation>
    <scope>NUCLEOTIDE SEQUENCE [LARGE SCALE GENOMIC DNA]</scope>
    <source>
        <strain evidence="5">DSM 27213</strain>
    </source>
</reference>
<dbReference type="CDD" id="cd03674">
    <property type="entry name" value="NUDIX_Hydrolase"/>
    <property type="match status" value="1"/>
</dbReference>
<proteinExistence type="inferred from homology"/>
<evidence type="ECO:0000259" key="2">
    <source>
        <dbReference type="PROSITE" id="PS51462"/>
    </source>
</evidence>
<evidence type="ECO:0000256" key="1">
    <source>
        <dbReference type="ARBA" id="ARBA00005582"/>
    </source>
</evidence>
<dbReference type="InterPro" id="IPR000086">
    <property type="entry name" value="NUDIX_hydrolase_dom"/>
</dbReference>
<dbReference type="SUPFAM" id="SSF55811">
    <property type="entry name" value="Nudix"/>
    <property type="match status" value="1"/>
</dbReference>
<dbReference type="EMBL" id="QIBW01000005">
    <property type="protein sequence ID" value="ROT90600.1"/>
    <property type="molecule type" value="Genomic_DNA"/>
</dbReference>
<dbReference type="Pfam" id="PF00293">
    <property type="entry name" value="NUDIX"/>
    <property type="match status" value="1"/>
</dbReference>
<reference evidence="4" key="2">
    <citation type="journal article" date="2019" name="Int. J. Syst. Evol. Microbiol.">
        <title>Gordonibacter faecihominis is a later heterotypic synonym of Gordonibacter urolithinfaciens.</title>
        <authorList>
            <person name="Danylec N."/>
            <person name="Stoll D.A."/>
            <person name="Huch M."/>
        </authorList>
    </citation>
    <scope>NUCLEOTIDE SEQUENCE</scope>
    <source>
        <strain evidence="4">DSM 27213</strain>
    </source>
</reference>
<evidence type="ECO:0000313" key="4">
    <source>
        <dbReference type="EMBL" id="ROT90600.1"/>
    </source>
</evidence>
<gene>
    <name evidence="4" type="ORF">DMP12_05915</name>
    <name evidence="3" type="ORF">GKG38_01540</name>
</gene>
<comment type="caution">
    <text evidence="4">The sequence shown here is derived from an EMBL/GenBank/DDBJ whole genome shotgun (WGS) entry which is preliminary data.</text>
</comment>
<dbReference type="EMBL" id="WKZA01000003">
    <property type="protein sequence ID" value="MSA93772.1"/>
    <property type="molecule type" value="Genomic_DNA"/>
</dbReference>
<evidence type="ECO:0000313" key="3">
    <source>
        <dbReference type="EMBL" id="MSA93772.1"/>
    </source>
</evidence>
<accession>A0A423ULL2</accession>
<dbReference type="InterPro" id="IPR015797">
    <property type="entry name" value="NUDIX_hydrolase-like_dom_sf"/>
</dbReference>
<dbReference type="PROSITE" id="PS51462">
    <property type="entry name" value="NUDIX"/>
    <property type="match status" value="1"/>
</dbReference>
<comment type="similarity">
    <text evidence="1">Belongs to the Nudix hydrolase family.</text>
</comment>
<dbReference type="Proteomes" id="UP000462865">
    <property type="component" value="Unassembled WGS sequence"/>
</dbReference>
<evidence type="ECO:0000313" key="5">
    <source>
        <dbReference type="Proteomes" id="UP000285258"/>
    </source>
</evidence>
<evidence type="ECO:0000313" key="6">
    <source>
        <dbReference type="Proteomes" id="UP000462865"/>
    </source>
</evidence>
<protein>
    <submittedName>
        <fullName evidence="4">NUDIX domain-containing protein</fullName>
    </submittedName>
</protein>
<dbReference type="Gene3D" id="3.90.79.10">
    <property type="entry name" value="Nucleoside Triphosphate Pyrophosphohydrolase"/>
    <property type="match status" value="1"/>
</dbReference>
<dbReference type="PANTHER" id="PTHR43736:SF1">
    <property type="entry name" value="DIHYDRONEOPTERIN TRIPHOSPHATE DIPHOSPHATASE"/>
    <property type="match status" value="1"/>
</dbReference>
<sequence length="190" mass="21213">MALIDDIRAYEPFNEQEAVDRLAILRALADDPHVFDRSAPAHMACSIWTVDPDKQRTLMVYHNLYDSWSWIGGHADGERDLARVALRELEEETGVAGARLVPCGPGGIFSLEVLTVDGHEKRGRYVGSHLHLNVTYLAVASPEEPLRVKPDENSGVRWVDLDDVCAVSTEPWIADRIYRKLIEKLAGVAL</sequence>
<feature type="domain" description="Nudix hydrolase" evidence="2">
    <location>
        <begin position="40"/>
        <end position="186"/>
    </location>
</feature>